<gene>
    <name evidence="2" type="ORF">ESP70_004860</name>
</gene>
<dbReference type="PANTHER" id="PTHR43433">
    <property type="entry name" value="HYDROLASE, ALPHA/BETA FOLD FAMILY PROTEIN"/>
    <property type="match status" value="1"/>
</dbReference>
<dbReference type="SUPFAM" id="SSF53474">
    <property type="entry name" value="alpha/beta-Hydrolases"/>
    <property type="match status" value="1"/>
</dbReference>
<comment type="caution">
    <text evidence="2">The sequence shown here is derived from an EMBL/GenBank/DDBJ whole genome shotgun (WGS) entry which is preliminary data.</text>
</comment>
<dbReference type="Proteomes" id="UP000380867">
    <property type="component" value="Unassembled WGS sequence"/>
</dbReference>
<accession>A0A5M4FKF8</accession>
<name>A0A5M4FKF8_9ACTN</name>
<feature type="domain" description="AB hydrolase-1" evidence="1">
    <location>
        <begin position="38"/>
        <end position="248"/>
    </location>
</feature>
<dbReference type="InterPro" id="IPR000073">
    <property type="entry name" value="AB_hydrolase_1"/>
</dbReference>
<protein>
    <submittedName>
        <fullName evidence="2">Alpha/beta hydrolase</fullName>
    </submittedName>
</protein>
<dbReference type="OrthoDB" id="63519at2"/>
<sequence length="259" mass="26858">MPQLTSADGTTIAYDRVGAGPPMVLVDGAMCLRGAGPMDALAERLADRFTIFTYDRRGRGESTDTPPYAVEREVEDLSALIDAAGGEACVYAMSSGGALALATAAAGARITGLALYEPPYVAEAEGDAVSADYTARLDELLAAGDRGGAITLFMTRVGVPPQVIDGMRAGPGWARFEAIAPTLAYDNRLLNGSRVPRELAARITTRTVVLSGGASPDSLHQAARATATALPNAEHQILEGQTHDVAPDALAPALVDFFG</sequence>
<evidence type="ECO:0000313" key="3">
    <source>
        <dbReference type="Proteomes" id="UP000380867"/>
    </source>
</evidence>
<dbReference type="PANTHER" id="PTHR43433:SF5">
    <property type="entry name" value="AB HYDROLASE-1 DOMAIN-CONTAINING PROTEIN"/>
    <property type="match status" value="1"/>
</dbReference>
<proteinExistence type="predicted"/>
<dbReference type="InterPro" id="IPR029058">
    <property type="entry name" value="AB_hydrolase_fold"/>
</dbReference>
<evidence type="ECO:0000313" key="2">
    <source>
        <dbReference type="EMBL" id="KAA1400075.1"/>
    </source>
</evidence>
<keyword evidence="3" id="KW-1185">Reference proteome</keyword>
<dbReference type="Gene3D" id="3.40.50.1820">
    <property type="entry name" value="alpha/beta hydrolase"/>
    <property type="match status" value="1"/>
</dbReference>
<organism evidence="2 3">
    <name type="scientific">Aeromicrobium ginsengisoli</name>
    <dbReference type="NCBI Taxonomy" id="363867"/>
    <lineage>
        <taxon>Bacteria</taxon>
        <taxon>Bacillati</taxon>
        <taxon>Actinomycetota</taxon>
        <taxon>Actinomycetes</taxon>
        <taxon>Propionibacteriales</taxon>
        <taxon>Nocardioidaceae</taxon>
        <taxon>Aeromicrobium</taxon>
    </lineage>
</organism>
<dbReference type="InterPro" id="IPR050471">
    <property type="entry name" value="AB_hydrolase"/>
</dbReference>
<dbReference type="EMBL" id="SDPQ02000001">
    <property type="protein sequence ID" value="KAA1400075.1"/>
    <property type="molecule type" value="Genomic_DNA"/>
</dbReference>
<dbReference type="AlphaFoldDB" id="A0A5M4FKF8"/>
<dbReference type="RefSeq" id="WP_149688178.1">
    <property type="nucleotide sequence ID" value="NZ_SDPQ02000001.1"/>
</dbReference>
<reference evidence="2" key="1">
    <citation type="submission" date="2019-09" db="EMBL/GenBank/DDBJ databases">
        <authorList>
            <person name="Li J."/>
        </authorList>
    </citation>
    <scope>NUCLEOTIDE SEQUENCE [LARGE SCALE GENOMIC DNA]</scope>
    <source>
        <strain evidence="2">JCM 14732</strain>
    </source>
</reference>
<dbReference type="Pfam" id="PF12697">
    <property type="entry name" value="Abhydrolase_6"/>
    <property type="match status" value="1"/>
</dbReference>
<dbReference type="GO" id="GO:0016787">
    <property type="term" value="F:hydrolase activity"/>
    <property type="evidence" value="ECO:0007669"/>
    <property type="project" value="UniProtKB-KW"/>
</dbReference>
<evidence type="ECO:0000259" key="1">
    <source>
        <dbReference type="Pfam" id="PF12697"/>
    </source>
</evidence>
<keyword evidence="2" id="KW-0378">Hydrolase</keyword>